<dbReference type="Proteomes" id="UP000264056">
    <property type="component" value="Unassembled WGS sequence"/>
</dbReference>
<dbReference type="EMBL" id="CP031733">
    <property type="protein sequence ID" value="AXQ79413.1"/>
    <property type="molecule type" value="Genomic_DNA"/>
</dbReference>
<dbReference type="EMBL" id="QVQY01000010">
    <property type="protein sequence ID" value="RFU51130.1"/>
    <property type="molecule type" value="Genomic_DNA"/>
</dbReference>
<gene>
    <name evidence="3" type="ORF">DDV21_010155</name>
    <name evidence="4" type="ORF">DDV22_05345</name>
    <name evidence="5" type="ORF">DDV23_05855</name>
</gene>
<keyword evidence="8" id="KW-1185">Reference proteome</keyword>
<accession>A0A346NEG8</accession>
<organism evidence="5 7">
    <name type="scientific">Streptococcus chenjunshii</name>
    <dbReference type="NCBI Taxonomy" id="2173853"/>
    <lineage>
        <taxon>Bacteria</taxon>
        <taxon>Bacillati</taxon>
        <taxon>Bacillota</taxon>
        <taxon>Bacilli</taxon>
        <taxon>Lactobacillales</taxon>
        <taxon>Streptococcaceae</taxon>
        <taxon>Streptococcus</taxon>
    </lineage>
</organism>
<protein>
    <submittedName>
        <fullName evidence="5">GNAT family N-acetyltransferase</fullName>
    </submittedName>
</protein>
<sequence length="197" mass="22541">MAFNVISLEKMLDALDASKVEAVLKTFKSISLRDERHDVEIFLHQKAIEFEKTAIASTYLVFDEETNVLLGFFSLANKPLTMNKRNFERLSKTQQKKLKSSGRLIGDKYQVISYLIGQLGKNYSQEAISNGGITGEQLLTLAYNKVIEASRIIKAKYVWLECENIEYLESFYSNFGFQKIPNYVSDNNLSVMLLKIK</sequence>
<dbReference type="EMBL" id="QVQZ01000010">
    <property type="protein sequence ID" value="RFU53228.1"/>
    <property type="molecule type" value="Genomic_DNA"/>
</dbReference>
<dbReference type="AlphaFoldDB" id="A0A372KNT2"/>
<dbReference type="OrthoDB" id="1695776at2"/>
<evidence type="ECO:0000256" key="1">
    <source>
        <dbReference type="ARBA" id="ARBA00022679"/>
    </source>
</evidence>
<accession>A0A372KNT2</accession>
<keyword evidence="2" id="KW-0012">Acyltransferase</keyword>
<dbReference type="KEGG" id="schj:DDV21_010155"/>
<evidence type="ECO:0000313" key="8">
    <source>
        <dbReference type="Proteomes" id="UP000264056"/>
    </source>
</evidence>
<reference evidence="6" key="3">
    <citation type="submission" date="2018-08" db="EMBL/GenBank/DDBJ databases">
        <title>Streptococcus chenjunshii sp. nov., isolated from stools sample of the Tibetan antelope in the Qinghai-Tibet plateau, China.</title>
        <authorList>
            <person name="Tian Z."/>
        </authorList>
    </citation>
    <scope>NUCLEOTIDE SEQUENCE [LARGE SCALE GENOMIC DNA]</scope>
    <source>
        <strain evidence="6">Z15</strain>
    </source>
</reference>
<reference evidence="5 7" key="2">
    <citation type="submission" date="2018-08" db="EMBL/GenBank/DDBJ databases">
        <title>Draft genome of Streptococcus sp. nov. Z1.</title>
        <authorList>
            <person name="Tian Z."/>
        </authorList>
    </citation>
    <scope>NUCLEOTIDE SEQUENCE [LARGE SCALE GENOMIC DNA]</scope>
    <source>
        <strain evidence="5">Z1</strain>
        <strain evidence="7">Z1(2018)</strain>
    </source>
</reference>
<proteinExistence type="predicted"/>
<evidence type="ECO:0000313" key="3">
    <source>
        <dbReference type="EMBL" id="AXQ79413.1"/>
    </source>
</evidence>
<reference evidence="3" key="4">
    <citation type="journal article" date="2019" name="Int. J. Syst. Evol. Microbiol.">
        <title>Streptococcus chenjunshii sp. nov. isolated from feces of Tibetan antelopes.</title>
        <authorList>
            <person name="Tian Z."/>
            <person name="Lu S."/>
            <person name="Jin D."/>
            <person name="Yang J."/>
            <person name="Pu J."/>
            <person name="Lai X.H."/>
            <person name="Bai X.N."/>
            <person name="Wu X.M."/>
            <person name="Li J."/>
            <person name="Wang S."/>
            <person name="Xu J."/>
        </authorList>
    </citation>
    <scope>NUCLEOTIDE SEQUENCE</scope>
    <source>
        <strain evidence="3">Z15</strain>
    </source>
</reference>
<evidence type="ECO:0000313" key="7">
    <source>
        <dbReference type="Proteomes" id="UP000262901"/>
    </source>
</evidence>
<dbReference type="Gene3D" id="3.40.630.30">
    <property type="match status" value="1"/>
</dbReference>
<dbReference type="Proteomes" id="UP000246115">
    <property type="component" value="Chromosome"/>
</dbReference>
<evidence type="ECO:0000256" key="2">
    <source>
        <dbReference type="ARBA" id="ARBA00023315"/>
    </source>
</evidence>
<dbReference type="PANTHER" id="PTHR36449">
    <property type="entry name" value="ACETYLTRANSFERASE-RELATED"/>
    <property type="match status" value="1"/>
</dbReference>
<dbReference type="GO" id="GO:0016746">
    <property type="term" value="F:acyltransferase activity"/>
    <property type="evidence" value="ECO:0007669"/>
    <property type="project" value="UniProtKB-KW"/>
</dbReference>
<evidence type="ECO:0000313" key="6">
    <source>
        <dbReference type="Proteomes" id="UP000246115"/>
    </source>
</evidence>
<evidence type="ECO:0000313" key="5">
    <source>
        <dbReference type="EMBL" id="RFU53228.1"/>
    </source>
</evidence>
<dbReference type="PANTHER" id="PTHR36449:SF1">
    <property type="entry name" value="ACETYLTRANSFERASE"/>
    <property type="match status" value="1"/>
</dbReference>
<name>A0A372KNT2_9STRE</name>
<dbReference type="Proteomes" id="UP000262901">
    <property type="component" value="Unassembled WGS sequence"/>
</dbReference>
<evidence type="ECO:0000313" key="4">
    <source>
        <dbReference type="EMBL" id="RFU51130.1"/>
    </source>
</evidence>
<reference evidence="4 8" key="1">
    <citation type="submission" date="2018-08" db="EMBL/GenBank/DDBJ databases">
        <title>Draft genome of Streptococcus sp .nov. Z2.</title>
        <authorList>
            <person name="Tian Z."/>
        </authorList>
    </citation>
    <scope>NUCLEOTIDE SEQUENCE [LARGE SCALE GENOMIC DNA]</scope>
    <source>
        <strain evidence="4 8">Z2</strain>
    </source>
</reference>
<keyword evidence="1 5" id="KW-0808">Transferase</keyword>